<reference evidence="2" key="1">
    <citation type="submission" date="2019-10" db="EMBL/GenBank/DDBJ databases">
        <authorList>
            <consortium name="DOE Joint Genome Institute"/>
            <person name="Kuo A."/>
            <person name="Miyauchi S."/>
            <person name="Kiss E."/>
            <person name="Drula E."/>
            <person name="Kohler A."/>
            <person name="Sanchez-Garcia M."/>
            <person name="Andreopoulos B."/>
            <person name="Barry K.W."/>
            <person name="Bonito G."/>
            <person name="Buee M."/>
            <person name="Carver A."/>
            <person name="Chen C."/>
            <person name="Cichocki N."/>
            <person name="Clum A."/>
            <person name="Culley D."/>
            <person name="Crous P.W."/>
            <person name="Fauchery L."/>
            <person name="Girlanda M."/>
            <person name="Hayes R."/>
            <person name="Keri Z."/>
            <person name="LaButti K."/>
            <person name="Lipzen A."/>
            <person name="Lombard V."/>
            <person name="Magnuson J."/>
            <person name="Maillard F."/>
            <person name="Morin E."/>
            <person name="Murat C."/>
            <person name="Nolan M."/>
            <person name="Ohm R."/>
            <person name="Pangilinan J."/>
            <person name="Pereira M."/>
            <person name="Perotto S."/>
            <person name="Peter M."/>
            <person name="Riley R."/>
            <person name="Sitrit Y."/>
            <person name="Stielow B."/>
            <person name="Szollosi G."/>
            <person name="Zifcakova L."/>
            <person name="Stursova M."/>
            <person name="Spatafora J.W."/>
            <person name="Tedersoo L."/>
            <person name="Vaario L.-M."/>
            <person name="Yamada A."/>
            <person name="Yan M."/>
            <person name="Wang P."/>
            <person name="Xu J."/>
            <person name="Bruns T."/>
            <person name="Baldrian P."/>
            <person name="Vilgalys R."/>
            <person name="Henrissat B."/>
            <person name="Grigoriev I.V."/>
            <person name="Hibbett D."/>
            <person name="Nagy L.G."/>
            <person name="Martin F.M."/>
        </authorList>
    </citation>
    <scope>NUCLEOTIDE SEQUENCE</scope>
    <source>
        <strain evidence="2">Prilba</strain>
    </source>
</reference>
<evidence type="ECO:0000256" key="1">
    <source>
        <dbReference type="SAM" id="MobiDB-lite"/>
    </source>
</evidence>
<comment type="caution">
    <text evidence="2">The sequence shown here is derived from an EMBL/GenBank/DDBJ whole genome shotgun (WGS) entry which is preliminary data.</text>
</comment>
<dbReference type="SUPFAM" id="SSF52058">
    <property type="entry name" value="L domain-like"/>
    <property type="match status" value="1"/>
</dbReference>
<organism evidence="2 3">
    <name type="scientific">Russula ochroleuca</name>
    <dbReference type="NCBI Taxonomy" id="152965"/>
    <lineage>
        <taxon>Eukaryota</taxon>
        <taxon>Fungi</taxon>
        <taxon>Dikarya</taxon>
        <taxon>Basidiomycota</taxon>
        <taxon>Agaricomycotina</taxon>
        <taxon>Agaricomycetes</taxon>
        <taxon>Russulales</taxon>
        <taxon>Russulaceae</taxon>
        <taxon>Russula</taxon>
    </lineage>
</organism>
<evidence type="ECO:0000313" key="2">
    <source>
        <dbReference type="EMBL" id="KAF8481862.1"/>
    </source>
</evidence>
<dbReference type="OrthoDB" id="268763at2759"/>
<dbReference type="InterPro" id="IPR032675">
    <property type="entry name" value="LRR_dom_sf"/>
</dbReference>
<keyword evidence="3" id="KW-1185">Reference proteome</keyword>
<evidence type="ECO:0000313" key="3">
    <source>
        <dbReference type="Proteomes" id="UP000759537"/>
    </source>
</evidence>
<dbReference type="EMBL" id="WHVB01000006">
    <property type="protein sequence ID" value="KAF8481862.1"/>
    <property type="molecule type" value="Genomic_DNA"/>
</dbReference>
<protein>
    <submittedName>
        <fullName evidence="2">Uncharacterized protein</fullName>
    </submittedName>
</protein>
<gene>
    <name evidence="2" type="ORF">DFH94DRAFT_628424</name>
</gene>
<reference evidence="2" key="2">
    <citation type="journal article" date="2020" name="Nat. Commun.">
        <title>Large-scale genome sequencing of mycorrhizal fungi provides insights into the early evolution of symbiotic traits.</title>
        <authorList>
            <person name="Miyauchi S."/>
            <person name="Kiss E."/>
            <person name="Kuo A."/>
            <person name="Drula E."/>
            <person name="Kohler A."/>
            <person name="Sanchez-Garcia M."/>
            <person name="Morin E."/>
            <person name="Andreopoulos B."/>
            <person name="Barry K.W."/>
            <person name="Bonito G."/>
            <person name="Buee M."/>
            <person name="Carver A."/>
            <person name="Chen C."/>
            <person name="Cichocki N."/>
            <person name="Clum A."/>
            <person name="Culley D."/>
            <person name="Crous P.W."/>
            <person name="Fauchery L."/>
            <person name="Girlanda M."/>
            <person name="Hayes R.D."/>
            <person name="Keri Z."/>
            <person name="LaButti K."/>
            <person name="Lipzen A."/>
            <person name="Lombard V."/>
            <person name="Magnuson J."/>
            <person name="Maillard F."/>
            <person name="Murat C."/>
            <person name="Nolan M."/>
            <person name="Ohm R.A."/>
            <person name="Pangilinan J."/>
            <person name="Pereira M.F."/>
            <person name="Perotto S."/>
            <person name="Peter M."/>
            <person name="Pfister S."/>
            <person name="Riley R."/>
            <person name="Sitrit Y."/>
            <person name="Stielow J.B."/>
            <person name="Szollosi G."/>
            <person name="Zifcakova L."/>
            <person name="Stursova M."/>
            <person name="Spatafora J.W."/>
            <person name="Tedersoo L."/>
            <person name="Vaario L.M."/>
            <person name="Yamada A."/>
            <person name="Yan M."/>
            <person name="Wang P."/>
            <person name="Xu J."/>
            <person name="Bruns T."/>
            <person name="Baldrian P."/>
            <person name="Vilgalys R."/>
            <person name="Dunand C."/>
            <person name="Henrissat B."/>
            <person name="Grigoriev I.V."/>
            <person name="Hibbett D."/>
            <person name="Nagy L.G."/>
            <person name="Martin F.M."/>
        </authorList>
    </citation>
    <scope>NUCLEOTIDE SEQUENCE</scope>
    <source>
        <strain evidence="2">Prilba</strain>
    </source>
</reference>
<dbReference type="AlphaFoldDB" id="A0A9P5MYQ4"/>
<sequence>MPRRAPRQQQQKQQRQEPPKPPVLIRNPEVTVKLMEYVLDSPNGKRTLSRLTRVAKALVEPGLGLLWKELDNLVPLLSLFPNHLFKRAKRPGLGLAEAPSPEHWDKVLQYGERVQRLTYDESSKSVSPSIFLIIEEHRPRTYILPNLTTLIWRVETLSGLDHLHLFLNPELQNLTLEVSPRLPHIGNILADISRRTKLTSFSLTSLAPLPDDVPRLLTPQTELDRFALMAPNALSSSLGRWVASLERLRTLQLDLTGCPNKAVDDFFRHVGASSSGFSTPNSNRSRDSGVFSGEDIDFTEIKKSMKKSKQRTVEERAPIVGAFVTLRSLQLTGVVPTIVTFLRRIASPLTQLELVIEDPFDKTDWRNLCVLLSQSFGDSLQSLKISAGGASRFNDLVRSTSRGEAVSRRLSLESFTSLPYLTRLDIDLPESVIVQNSDIALLGDACPRLEILRLCPTARFPIASGPPSLTIDGLAMLTARCRNLETLAVVVNGDAVDPQMYLSRIVSSRSLLKLHLGHSWVREPLTASLALSHLAPHADTLRWFHEKNRPGFIETHALGWQRVAEMLPHLQNVRLTERWVAGLPELPEPRQMVDVGVSVKPVMLDRLVDATPNMVNTETQATVETSEREISARPLCISTEVDATPAIVDQVVDAVPSVVEEGVMVSPAMVSREVDAVVETVSESVDAVPDFSETMYIEDDEEQVPASLPPKETHYIPQIYVPSIVGSAISLAWRTMLFGPNFVTARMQDVWSMTPFHASAASVAQIYEVEESEEKTVVSEKVSPPVDSDAGAGTSTDIVPVCI</sequence>
<proteinExistence type="predicted"/>
<dbReference type="Gene3D" id="3.80.10.10">
    <property type="entry name" value="Ribonuclease Inhibitor"/>
    <property type="match status" value="1"/>
</dbReference>
<feature type="region of interest" description="Disordered" evidence="1">
    <location>
        <begin position="1"/>
        <end position="24"/>
    </location>
</feature>
<dbReference type="Proteomes" id="UP000759537">
    <property type="component" value="Unassembled WGS sequence"/>
</dbReference>
<name>A0A9P5MYQ4_9AGAM</name>
<accession>A0A9P5MYQ4</accession>